<evidence type="ECO:0000313" key="2">
    <source>
        <dbReference type="Proteomes" id="UP000595498"/>
    </source>
</evidence>
<proteinExistence type="predicted"/>
<gene>
    <name evidence="1" type="ORF">I6I98_14320</name>
</gene>
<dbReference type="Proteomes" id="UP000595498">
    <property type="component" value="Chromosome"/>
</dbReference>
<evidence type="ECO:0000313" key="1">
    <source>
        <dbReference type="EMBL" id="QQT51474.1"/>
    </source>
</evidence>
<accession>A0ABX7CI84</accession>
<protein>
    <submittedName>
        <fullName evidence="1">Uncharacterized protein</fullName>
    </submittedName>
</protein>
<sequence length="390" mass="45558">MLHKDFCQERYLILINKLAELRMQLPDIHNGLSGNDYILIENTLKEFLSLKTVQIFLEDCKNSVNGVLDFSNTRDFVFTKEEPIVMGVFKAPYNKSLALDGFYYENIEPDHIIRSKYQNSKATPISVLNSTFGFAQYPTCVALFPENFVCEKEFEEEFTVFYFIDVFLRRFEEFGKPILERFVSEKSFWRIKRLNEKTLQLSFATWLHLHEYFHSQGSLPYTDYFKIKNSKNTAALEELRVDVQAILACLDLAKNGYDNAYFYAEVILFERLLRYSAHSDPENNYDARSSLIFLNFLQENLAITLDNNQTLDLNKAKISDILSSYIRLIDNLEIGIKVKLLENEDDSIDYKNLREPLTEFAKKYSGNDELVKSPFLNSIYNHSTKENILA</sequence>
<reference evidence="1 2" key="1">
    <citation type="submission" date="2021-01" db="EMBL/GenBank/DDBJ databases">
        <title>FDA dAtabase for Regulatory Grade micrObial Sequences (FDA-ARGOS): Supporting development and validation of Infectious Disease Dx tests.</title>
        <authorList>
            <person name="Sproer C."/>
            <person name="Gronow S."/>
            <person name="Severitt S."/>
            <person name="Schroder I."/>
            <person name="Tallon L."/>
            <person name="Sadzewicz L."/>
            <person name="Zhao X."/>
            <person name="Boylan J."/>
            <person name="Ott S."/>
            <person name="Bowen H."/>
            <person name="Vavikolanu K."/>
            <person name="Mehta A."/>
            <person name="Aluvathingal J."/>
            <person name="Nadendla S."/>
            <person name="Lowell S."/>
            <person name="Myers T."/>
            <person name="Yan Y."/>
            <person name="Sichtig H."/>
        </authorList>
    </citation>
    <scope>NUCLEOTIDE SEQUENCE [LARGE SCALE GENOMIC DNA]</scope>
    <source>
        <strain evidence="1 2">FDAARGOS_1141</strain>
    </source>
</reference>
<keyword evidence="2" id="KW-1185">Reference proteome</keyword>
<dbReference type="InterPro" id="IPR046306">
    <property type="entry name" value="DUF6421"/>
</dbReference>
<dbReference type="Pfam" id="PF19985">
    <property type="entry name" value="DUF6421"/>
    <property type="match status" value="1"/>
</dbReference>
<organism evidence="1 2">
    <name type="scientific">Sphingobacterium multivorum</name>
    <dbReference type="NCBI Taxonomy" id="28454"/>
    <lineage>
        <taxon>Bacteria</taxon>
        <taxon>Pseudomonadati</taxon>
        <taxon>Bacteroidota</taxon>
        <taxon>Sphingobacteriia</taxon>
        <taxon>Sphingobacteriales</taxon>
        <taxon>Sphingobacteriaceae</taxon>
        <taxon>Sphingobacterium</taxon>
    </lineage>
</organism>
<dbReference type="EMBL" id="CP068224">
    <property type="protein sequence ID" value="QQT51474.1"/>
    <property type="molecule type" value="Genomic_DNA"/>
</dbReference>
<name>A0ABX7CI84_SPHMU</name>